<feature type="compositionally biased region" description="Gly residues" evidence="1">
    <location>
        <begin position="524"/>
        <end position="543"/>
    </location>
</feature>
<evidence type="ECO:0008006" key="4">
    <source>
        <dbReference type="Google" id="ProtNLM"/>
    </source>
</evidence>
<keyword evidence="3" id="KW-1185">Reference proteome</keyword>
<proteinExistence type="predicted"/>
<evidence type="ECO:0000256" key="1">
    <source>
        <dbReference type="SAM" id="MobiDB-lite"/>
    </source>
</evidence>
<feature type="compositionally biased region" description="Gly residues" evidence="1">
    <location>
        <begin position="388"/>
        <end position="402"/>
    </location>
</feature>
<reference evidence="2" key="1">
    <citation type="journal article" date="2020" name="bioRxiv">
        <title>Comparative genomics of Chlamydomonas.</title>
        <authorList>
            <person name="Craig R.J."/>
            <person name="Hasan A.R."/>
            <person name="Ness R.W."/>
            <person name="Keightley P.D."/>
        </authorList>
    </citation>
    <scope>NUCLEOTIDE SEQUENCE</scope>
    <source>
        <strain evidence="2">CCAP 11/173</strain>
    </source>
</reference>
<evidence type="ECO:0000313" key="3">
    <source>
        <dbReference type="Proteomes" id="UP000613740"/>
    </source>
</evidence>
<dbReference type="EMBL" id="JAEHOD010000017">
    <property type="protein sequence ID" value="KAG2448605.1"/>
    <property type="molecule type" value="Genomic_DNA"/>
</dbReference>
<dbReference type="GO" id="GO:0005737">
    <property type="term" value="C:cytoplasm"/>
    <property type="evidence" value="ECO:0007669"/>
    <property type="project" value="TreeGrafter"/>
</dbReference>
<feature type="compositionally biased region" description="Pro residues" evidence="1">
    <location>
        <begin position="32"/>
        <end position="49"/>
    </location>
</feature>
<evidence type="ECO:0000313" key="2">
    <source>
        <dbReference type="EMBL" id="KAG2448605.1"/>
    </source>
</evidence>
<gene>
    <name evidence="2" type="ORF">HYH02_006495</name>
</gene>
<dbReference type="PANTHER" id="PTHR16306">
    <property type="entry name" value="TRANSLIN-ASSOCIATED FACTOR X-INTERACTING PROTEIN 1"/>
    <property type="match status" value="1"/>
</dbReference>
<comment type="caution">
    <text evidence="2">The sequence shown here is derived from an EMBL/GenBank/DDBJ whole genome shotgun (WGS) entry which is preliminary data.</text>
</comment>
<feature type="region of interest" description="Disordered" evidence="1">
    <location>
        <begin position="234"/>
        <end position="257"/>
    </location>
</feature>
<feature type="region of interest" description="Disordered" evidence="1">
    <location>
        <begin position="367"/>
        <end position="402"/>
    </location>
</feature>
<sequence length="581" mass="58758">MISPKTGLANHKHNALDLYACDHLFPEEPAATPLPPTQPTGAAPPSPAPVPPFRFGAVLAAAKRQVVEHFRDAPRVLRSPELQQQALELPARGMLALLESDGFGTDDESSVLLLLARWLEARGYRALGGGTNGGAGGSGAGGSGGSGGGGGGGRYPPVSFEVVAQLCRHVRLVNLSACALTYVLPRIAWFDQVLERHELAFLVRCAATVAAHPHVARNASQLLLLPAGNPATLQPQALPGAPAPPGGGGSGGGGAAASAGADGSGAGAAAGGAGAAGGLAVGCCLVGSSQGASTRDMSEYYKTLLDVMGHVYGTATAPWYAWPRRQVLPPGGRAVRWSVTSGELLVALRSNQAKTYVAAKLHLSDEDEAHHEDGEAEEDAEGDAAAAGAGGADAGGGGRGGGRTASSIIVRGMEYSVRLRVSRGGPATAGAYIKCIAPSPFGFIPAGQAVPLARLMVYRWRNGAREVAHTFDMLTEGQALGIHKYSGQQNALPLLAVATQTQQHQAAARHQQVDQDDATPHQGAGAGGGGGGAGAGAGRGAAGGRRQAGEQADELAPWKEYLHGGCVSGALLLLPGQPALV</sequence>
<dbReference type="AlphaFoldDB" id="A0A835WKR2"/>
<feature type="region of interest" description="Disordered" evidence="1">
    <location>
        <begin position="503"/>
        <end position="551"/>
    </location>
</feature>
<feature type="compositionally biased region" description="Gly residues" evidence="1">
    <location>
        <begin position="246"/>
        <end position="255"/>
    </location>
</feature>
<name>A0A835WKR2_9CHLO</name>
<feature type="region of interest" description="Disordered" evidence="1">
    <location>
        <begin position="29"/>
        <end position="49"/>
    </location>
</feature>
<dbReference type="PANTHER" id="PTHR16306:SF0">
    <property type="entry name" value="TRANSLIN-ASSOCIATED FACTOR X-INTERACTING PROTEIN 1"/>
    <property type="match status" value="1"/>
</dbReference>
<protein>
    <recommendedName>
        <fullName evidence="4">BACK domain-containing protein</fullName>
    </recommendedName>
</protein>
<dbReference type="OrthoDB" id="541818at2759"/>
<accession>A0A835WKR2</accession>
<organism evidence="2 3">
    <name type="scientific">Chlamydomonas schloesseri</name>
    <dbReference type="NCBI Taxonomy" id="2026947"/>
    <lineage>
        <taxon>Eukaryota</taxon>
        <taxon>Viridiplantae</taxon>
        <taxon>Chlorophyta</taxon>
        <taxon>core chlorophytes</taxon>
        <taxon>Chlorophyceae</taxon>
        <taxon>CS clade</taxon>
        <taxon>Chlamydomonadales</taxon>
        <taxon>Chlamydomonadaceae</taxon>
        <taxon>Chlamydomonas</taxon>
    </lineage>
</organism>
<feature type="region of interest" description="Disordered" evidence="1">
    <location>
        <begin position="131"/>
        <end position="151"/>
    </location>
</feature>
<dbReference type="Proteomes" id="UP000613740">
    <property type="component" value="Unassembled WGS sequence"/>
</dbReference>